<keyword evidence="4 7" id="KW-0863">Zinc-finger</keyword>
<dbReference type="FunFam" id="3.30.160.60:FF:000068">
    <property type="entry name" value="GLI family zinc finger 3"/>
    <property type="match status" value="1"/>
</dbReference>
<dbReference type="AlphaFoldDB" id="A0A1A9VH01"/>
<proteinExistence type="predicted"/>
<dbReference type="Pfam" id="PF23561">
    <property type="entry name" value="zf-C2H2_15"/>
    <property type="match status" value="1"/>
</dbReference>
<sequence length="677" mass="74022">MIAYQISNNFASLFRGGHSFLSINSANGTRPCSQYSISKSSLLRLPVINDNARALFAELKFKSYAFNYNSKYYDIFKLQKYSDLQFLASRRAAAAATTSLPPSLRGEANGNIADSISTASNANMPLVGTNGPVGINAINRNSLSAQDTSFVAPSTHHHAVPFHHHVAHTGLQVAGGPPQPSSAQAHDFHPAYRIPAGYIEHIYSLQRLSPSSSFHDPYANCGPAIHLTGLGLNSSDYLAARGVGSLGELHPAATTAAVAASSLASTEFHFSIDNPRLNSSRQGTMRTSISRKRALSSSPYSDSFDINSMIRFSPNSLANIMNGSRASSAASGSYGHLSAGTISPIHDSMAPHLQQLQAHLLRASAATISSSTKQMAYEDMCAERKLEQPSSTSNDITSVEADSASAMATASKRYRNTRIASTKTNLTTANVQHCSISTPTTYNDYECSTVDTTDIKDEPGDFIETNCHWQECDVEFQTQDELVKHINNDHIQCNKKTFICRWENCSRGEKPFKAQYMLVVHMRRHTGEKPHKCTFEGCCKAYSRLENLKTHLRSHTGEKPYTCEYPGCSKAFSNASDRAKHQNRTHSNESESDPNSPSQLPIHSPIPVAGQQAHQHLKTFKTSNNGTRGQGMCVKGSYSLSEDYNPGQADDVWSFDDDLDAAELPIVLRAMVFTSWR</sequence>
<evidence type="ECO:0000256" key="6">
    <source>
        <dbReference type="ARBA" id="ARBA00023242"/>
    </source>
</evidence>
<evidence type="ECO:0000256" key="2">
    <source>
        <dbReference type="ARBA" id="ARBA00022723"/>
    </source>
</evidence>
<dbReference type="GO" id="GO:0005634">
    <property type="term" value="C:nucleus"/>
    <property type="evidence" value="ECO:0007669"/>
    <property type="project" value="UniProtKB-SubCell"/>
</dbReference>
<evidence type="ECO:0000256" key="8">
    <source>
        <dbReference type="SAM" id="MobiDB-lite"/>
    </source>
</evidence>
<keyword evidence="6" id="KW-0539">Nucleus</keyword>
<evidence type="ECO:0000256" key="4">
    <source>
        <dbReference type="ARBA" id="ARBA00022771"/>
    </source>
</evidence>
<dbReference type="EnsemblMetazoa" id="GAUT036907-RA">
    <property type="protein sequence ID" value="GAUT036907-PA"/>
    <property type="gene ID" value="GAUT036907"/>
</dbReference>
<dbReference type="InterPro" id="IPR056436">
    <property type="entry name" value="Znf-C2H2_ZIC1-5/GLI1-3-like"/>
</dbReference>
<dbReference type="PROSITE" id="PS50157">
    <property type="entry name" value="ZINC_FINGER_C2H2_2"/>
    <property type="match status" value="3"/>
</dbReference>
<dbReference type="InterPro" id="IPR036236">
    <property type="entry name" value="Znf_C2H2_sf"/>
</dbReference>
<dbReference type="GO" id="GO:0000978">
    <property type="term" value="F:RNA polymerase II cis-regulatory region sequence-specific DNA binding"/>
    <property type="evidence" value="ECO:0007669"/>
    <property type="project" value="TreeGrafter"/>
</dbReference>
<evidence type="ECO:0000313" key="10">
    <source>
        <dbReference type="EnsemblMetazoa" id="GAUT036907-PA"/>
    </source>
</evidence>
<dbReference type="PROSITE" id="PS00028">
    <property type="entry name" value="ZINC_FINGER_C2H2_1"/>
    <property type="match status" value="3"/>
</dbReference>
<feature type="compositionally biased region" description="Polar residues" evidence="8">
    <location>
        <begin position="276"/>
        <end position="288"/>
    </location>
</feature>
<dbReference type="Pfam" id="PF00096">
    <property type="entry name" value="zf-C2H2"/>
    <property type="match status" value="1"/>
</dbReference>
<evidence type="ECO:0000256" key="1">
    <source>
        <dbReference type="ARBA" id="ARBA00004123"/>
    </source>
</evidence>
<dbReference type="FunFam" id="3.30.160.60:FF:000048">
    <property type="entry name" value="GLI family zinc finger 3"/>
    <property type="match status" value="1"/>
</dbReference>
<dbReference type="InterPro" id="IPR013087">
    <property type="entry name" value="Znf_C2H2_type"/>
</dbReference>
<dbReference type="SMART" id="SM00355">
    <property type="entry name" value="ZnF_C2H2"/>
    <property type="match status" value="4"/>
</dbReference>
<dbReference type="VEuPathDB" id="VectorBase:GAUT036907"/>
<feature type="domain" description="C2H2-type" evidence="9">
    <location>
        <begin position="561"/>
        <end position="591"/>
    </location>
</feature>
<dbReference type="STRING" id="7395.A0A1A9VH01"/>
<organism evidence="10 11">
    <name type="scientific">Glossina austeni</name>
    <name type="common">Savannah tsetse fly</name>
    <dbReference type="NCBI Taxonomy" id="7395"/>
    <lineage>
        <taxon>Eukaryota</taxon>
        <taxon>Metazoa</taxon>
        <taxon>Ecdysozoa</taxon>
        <taxon>Arthropoda</taxon>
        <taxon>Hexapoda</taxon>
        <taxon>Insecta</taxon>
        <taxon>Pterygota</taxon>
        <taxon>Neoptera</taxon>
        <taxon>Endopterygota</taxon>
        <taxon>Diptera</taxon>
        <taxon>Brachycera</taxon>
        <taxon>Muscomorpha</taxon>
        <taxon>Hippoboscoidea</taxon>
        <taxon>Glossinidae</taxon>
        <taxon>Glossina</taxon>
    </lineage>
</organism>
<dbReference type="SUPFAM" id="SSF57667">
    <property type="entry name" value="beta-beta-alpha zinc fingers"/>
    <property type="match status" value="3"/>
</dbReference>
<keyword evidence="2" id="KW-0479">Metal-binding</keyword>
<feature type="region of interest" description="Disordered" evidence="8">
    <location>
        <begin position="275"/>
        <end position="300"/>
    </location>
</feature>
<dbReference type="GO" id="GO:0140297">
    <property type="term" value="F:DNA-binding transcription factor binding"/>
    <property type="evidence" value="ECO:0007669"/>
    <property type="project" value="UniProtKB-ARBA"/>
</dbReference>
<evidence type="ECO:0000256" key="7">
    <source>
        <dbReference type="PROSITE-ProRule" id="PRU00042"/>
    </source>
</evidence>
<dbReference type="PANTHER" id="PTHR45718:SF4">
    <property type="entry name" value="TRANSCRIPTIONAL ACTIVATOR CUBITUS INTERRUPTUS"/>
    <property type="match status" value="1"/>
</dbReference>
<accession>A0A1A9VH01</accession>
<protein>
    <recommendedName>
        <fullName evidence="9">C2H2-type domain-containing protein</fullName>
    </recommendedName>
</protein>
<comment type="subcellular location">
    <subcellularLocation>
        <location evidence="1">Nucleus</location>
    </subcellularLocation>
</comment>
<keyword evidence="11" id="KW-1185">Reference proteome</keyword>
<keyword evidence="5" id="KW-0862">Zinc</keyword>
<keyword evidence="3" id="KW-0677">Repeat</keyword>
<evidence type="ECO:0000259" key="9">
    <source>
        <dbReference type="PROSITE" id="PS50157"/>
    </source>
</evidence>
<dbReference type="FunFam" id="3.30.160.60:FF:000036">
    <property type="entry name" value="GLI family zinc finger 3"/>
    <property type="match status" value="1"/>
</dbReference>
<dbReference type="GO" id="GO:0008270">
    <property type="term" value="F:zinc ion binding"/>
    <property type="evidence" value="ECO:0007669"/>
    <property type="project" value="UniProtKB-KW"/>
</dbReference>
<evidence type="ECO:0000313" key="11">
    <source>
        <dbReference type="Proteomes" id="UP000078200"/>
    </source>
</evidence>
<dbReference type="Gene3D" id="3.30.160.60">
    <property type="entry name" value="Classic Zinc Finger"/>
    <property type="match status" value="4"/>
</dbReference>
<evidence type="ECO:0000256" key="3">
    <source>
        <dbReference type="ARBA" id="ARBA00022737"/>
    </source>
</evidence>
<feature type="domain" description="C2H2-type" evidence="9">
    <location>
        <begin position="503"/>
        <end position="530"/>
    </location>
</feature>
<dbReference type="FunFam" id="3.30.160.60:FF:000031">
    <property type="entry name" value="GLI family zinc finger 3"/>
    <property type="match status" value="1"/>
</dbReference>
<evidence type="ECO:0000256" key="5">
    <source>
        <dbReference type="ARBA" id="ARBA00022833"/>
    </source>
</evidence>
<dbReference type="Proteomes" id="UP000078200">
    <property type="component" value="Unassembled WGS sequence"/>
</dbReference>
<reference evidence="10" key="1">
    <citation type="submission" date="2020-05" db="UniProtKB">
        <authorList>
            <consortium name="EnsemblMetazoa"/>
        </authorList>
    </citation>
    <scope>IDENTIFICATION</scope>
    <source>
        <strain evidence="10">TTRI</strain>
    </source>
</reference>
<name>A0A1A9VH01_GLOAU</name>
<feature type="region of interest" description="Disordered" evidence="8">
    <location>
        <begin position="575"/>
        <end position="605"/>
    </location>
</feature>
<dbReference type="PANTHER" id="PTHR45718">
    <property type="entry name" value="TRANSCRIPTIONAL ACTIVATOR CUBITUS INTERRUPTUS"/>
    <property type="match status" value="1"/>
</dbReference>
<dbReference type="GO" id="GO:0000981">
    <property type="term" value="F:DNA-binding transcription factor activity, RNA polymerase II-specific"/>
    <property type="evidence" value="ECO:0007669"/>
    <property type="project" value="TreeGrafter"/>
</dbReference>
<dbReference type="InterPro" id="IPR043359">
    <property type="entry name" value="GLI-like"/>
</dbReference>
<feature type="domain" description="C2H2-type" evidence="9">
    <location>
        <begin position="531"/>
        <end position="560"/>
    </location>
</feature>